<proteinExistence type="predicted"/>
<dbReference type="AlphaFoldDB" id="A0A5C7J6G3"/>
<gene>
    <name evidence="1" type="ORF">E6Q11_03390</name>
</gene>
<organism evidence="1 2">
    <name type="scientific">Candidatus Dojkabacteria bacterium</name>
    <dbReference type="NCBI Taxonomy" id="2099670"/>
    <lineage>
        <taxon>Bacteria</taxon>
        <taxon>Candidatus Dojkabacteria</taxon>
    </lineage>
</organism>
<evidence type="ECO:0000313" key="2">
    <source>
        <dbReference type="Proteomes" id="UP000321026"/>
    </source>
</evidence>
<protein>
    <submittedName>
        <fullName evidence="1">Uncharacterized protein</fullName>
    </submittedName>
</protein>
<dbReference type="Proteomes" id="UP000321026">
    <property type="component" value="Unassembled WGS sequence"/>
</dbReference>
<accession>A0A5C7J6G3</accession>
<dbReference type="EMBL" id="SSDS01000054">
    <property type="protein sequence ID" value="TXG77097.1"/>
    <property type="molecule type" value="Genomic_DNA"/>
</dbReference>
<reference evidence="1 2" key="1">
    <citation type="submission" date="2018-09" db="EMBL/GenBank/DDBJ databases">
        <title>Metagenome Assembled Genomes from an Advanced Water Purification Facility.</title>
        <authorList>
            <person name="Stamps B.W."/>
            <person name="Spear J.R."/>
        </authorList>
    </citation>
    <scope>NUCLEOTIDE SEQUENCE [LARGE SCALE GENOMIC DNA]</scope>
    <source>
        <strain evidence="1">Bin_63_2</strain>
    </source>
</reference>
<evidence type="ECO:0000313" key="1">
    <source>
        <dbReference type="EMBL" id="TXG77097.1"/>
    </source>
</evidence>
<comment type="caution">
    <text evidence="1">The sequence shown here is derived from an EMBL/GenBank/DDBJ whole genome shotgun (WGS) entry which is preliminary data.</text>
</comment>
<name>A0A5C7J6G3_9BACT</name>
<sequence>MALEDIVFPDGDPQNFIQTMNRGNAGTVSDYLTESDSNSGMLLNELPSNTSATSAFTWVA</sequence>